<accession>A0AAV6KYR7</accession>
<dbReference type="AlphaFoldDB" id="A0AAV6KYR7"/>
<name>A0AAV6KYR7_9ERIC</name>
<protein>
    <submittedName>
        <fullName evidence="1">Uncharacterized protein</fullName>
    </submittedName>
</protein>
<dbReference type="Proteomes" id="UP000823749">
    <property type="component" value="Chromosome 3"/>
</dbReference>
<gene>
    <name evidence="1" type="ORF">RHGRI_007922</name>
</gene>
<keyword evidence="2" id="KW-1185">Reference proteome</keyword>
<reference evidence="1" key="1">
    <citation type="submission" date="2020-08" db="EMBL/GenBank/DDBJ databases">
        <title>Plant Genome Project.</title>
        <authorList>
            <person name="Zhang R.-G."/>
        </authorList>
    </citation>
    <scope>NUCLEOTIDE SEQUENCE</scope>
    <source>
        <strain evidence="1">WSP0</strain>
        <tissue evidence="1">Leaf</tissue>
    </source>
</reference>
<proteinExistence type="predicted"/>
<evidence type="ECO:0000313" key="2">
    <source>
        <dbReference type="Proteomes" id="UP000823749"/>
    </source>
</evidence>
<organism evidence="1 2">
    <name type="scientific">Rhododendron griersonianum</name>
    <dbReference type="NCBI Taxonomy" id="479676"/>
    <lineage>
        <taxon>Eukaryota</taxon>
        <taxon>Viridiplantae</taxon>
        <taxon>Streptophyta</taxon>
        <taxon>Embryophyta</taxon>
        <taxon>Tracheophyta</taxon>
        <taxon>Spermatophyta</taxon>
        <taxon>Magnoliopsida</taxon>
        <taxon>eudicotyledons</taxon>
        <taxon>Gunneridae</taxon>
        <taxon>Pentapetalae</taxon>
        <taxon>asterids</taxon>
        <taxon>Ericales</taxon>
        <taxon>Ericaceae</taxon>
        <taxon>Ericoideae</taxon>
        <taxon>Rhodoreae</taxon>
        <taxon>Rhododendron</taxon>
    </lineage>
</organism>
<sequence length="123" mass="13613">MNRLVAKVSGQPLNTMSTSLKLSSCLFASLVFGYDNQSAEENGDRHSLLVYYLLKRKGKIALQMEAVQMKIVFNMFELISPKIINPGKVSSQIGDVQGYTYQLLLPLYKVCEGYAGKVIPGGF</sequence>
<evidence type="ECO:0000313" key="1">
    <source>
        <dbReference type="EMBL" id="KAG5557842.1"/>
    </source>
</evidence>
<comment type="caution">
    <text evidence="1">The sequence shown here is derived from an EMBL/GenBank/DDBJ whole genome shotgun (WGS) entry which is preliminary data.</text>
</comment>
<dbReference type="EMBL" id="JACTNZ010000003">
    <property type="protein sequence ID" value="KAG5557842.1"/>
    <property type="molecule type" value="Genomic_DNA"/>
</dbReference>